<protein>
    <submittedName>
        <fullName evidence="2">Uncharacterized protein</fullName>
    </submittedName>
</protein>
<dbReference type="RefSeq" id="WP_182607684.1">
    <property type="nucleotide sequence ID" value="NZ_VKHT01000838.1"/>
</dbReference>
<name>A0A7W3TGI1_9ACTN</name>
<reference evidence="3" key="1">
    <citation type="submission" date="2019-10" db="EMBL/GenBank/DDBJ databases">
        <title>Streptomyces sp. nov., a novel actinobacterium isolated from alkaline environment.</title>
        <authorList>
            <person name="Golinska P."/>
        </authorList>
    </citation>
    <scope>NUCLEOTIDE SEQUENCE [LARGE SCALE GENOMIC DNA]</scope>
    <source>
        <strain evidence="3">DSM 42118</strain>
    </source>
</reference>
<evidence type="ECO:0000256" key="1">
    <source>
        <dbReference type="SAM" id="MobiDB-lite"/>
    </source>
</evidence>
<evidence type="ECO:0000313" key="2">
    <source>
        <dbReference type="EMBL" id="MBB0246332.1"/>
    </source>
</evidence>
<dbReference type="AlphaFoldDB" id="A0A7W3TGI1"/>
<dbReference type="Proteomes" id="UP000538929">
    <property type="component" value="Unassembled WGS sequence"/>
</dbReference>
<organism evidence="2 3">
    <name type="scientific">Streptomyces alkaliphilus</name>
    <dbReference type="NCBI Taxonomy" id="1472722"/>
    <lineage>
        <taxon>Bacteria</taxon>
        <taxon>Bacillati</taxon>
        <taxon>Actinomycetota</taxon>
        <taxon>Actinomycetes</taxon>
        <taxon>Kitasatosporales</taxon>
        <taxon>Streptomycetaceae</taxon>
        <taxon>Streptomyces</taxon>
    </lineage>
</organism>
<evidence type="ECO:0000313" key="3">
    <source>
        <dbReference type="Proteomes" id="UP000538929"/>
    </source>
</evidence>
<comment type="caution">
    <text evidence="2">The sequence shown here is derived from an EMBL/GenBank/DDBJ whole genome shotgun (WGS) entry which is preliminary data.</text>
</comment>
<dbReference type="EMBL" id="VKHT01000838">
    <property type="protein sequence ID" value="MBB0246332.1"/>
    <property type="molecule type" value="Genomic_DNA"/>
</dbReference>
<gene>
    <name evidence="2" type="ORF">FNQ90_20010</name>
</gene>
<keyword evidence="3" id="KW-1185">Reference proteome</keyword>
<accession>A0A7W3TGI1</accession>
<sequence>MPDVNGPEGASDPPLPRRRRPTEAEVRAMLERARLALPGIDEAAMAASLERLRRACAARWAEVDTGAPVSEEPVSALFRCEGTVSGADGSDGLVELSEDGGSR</sequence>
<feature type="region of interest" description="Disordered" evidence="1">
    <location>
        <begin position="1"/>
        <end position="21"/>
    </location>
</feature>
<proteinExistence type="predicted"/>